<dbReference type="Pfam" id="PF02738">
    <property type="entry name" value="MoCoBD_1"/>
    <property type="match status" value="1"/>
</dbReference>
<keyword evidence="1" id="KW-0812">Transmembrane</keyword>
<dbReference type="InterPro" id="IPR008274">
    <property type="entry name" value="AldOxase/xan_DH_MoCoBD1"/>
</dbReference>
<dbReference type="SUPFAM" id="SSF56003">
    <property type="entry name" value="Molybdenum cofactor-binding domain"/>
    <property type="match status" value="2"/>
</dbReference>
<dbReference type="PIRSF" id="PIRSF036389">
    <property type="entry name" value="IOR_B"/>
    <property type="match status" value="1"/>
</dbReference>
<dbReference type="PROSITE" id="PS51318">
    <property type="entry name" value="TAT"/>
    <property type="match status" value="1"/>
</dbReference>
<dbReference type="Pfam" id="PF20256">
    <property type="entry name" value="MoCoBD_2"/>
    <property type="match status" value="2"/>
</dbReference>
<feature type="domain" description="Aldehyde oxidase/xanthine dehydrogenase a/b hammerhead" evidence="2">
    <location>
        <begin position="206"/>
        <end position="301"/>
    </location>
</feature>
<name>A0A929L4A2_9SPHI</name>
<evidence type="ECO:0000313" key="3">
    <source>
        <dbReference type="EMBL" id="MBE9662971.1"/>
    </source>
</evidence>
<evidence type="ECO:0000259" key="2">
    <source>
        <dbReference type="SMART" id="SM01008"/>
    </source>
</evidence>
<dbReference type="InterPro" id="IPR000674">
    <property type="entry name" value="Ald_Oxase/Xan_DH_a/b"/>
</dbReference>
<dbReference type="EMBL" id="JADFFL010000005">
    <property type="protein sequence ID" value="MBE9662971.1"/>
    <property type="molecule type" value="Genomic_DNA"/>
</dbReference>
<comment type="caution">
    <text evidence="3">The sequence shown here is derived from an EMBL/GenBank/DDBJ whole genome shotgun (WGS) entry which is preliminary data.</text>
</comment>
<keyword evidence="4" id="KW-1185">Reference proteome</keyword>
<gene>
    <name evidence="3" type="ORF">IRJ16_13865</name>
</gene>
<evidence type="ECO:0000313" key="4">
    <source>
        <dbReference type="Proteomes" id="UP000622475"/>
    </source>
</evidence>
<dbReference type="Proteomes" id="UP000622475">
    <property type="component" value="Unassembled WGS sequence"/>
</dbReference>
<dbReference type="InterPro" id="IPR006311">
    <property type="entry name" value="TAT_signal"/>
</dbReference>
<dbReference type="PANTHER" id="PTHR47495:SF2">
    <property type="entry name" value="ALDEHYDE DEHYDROGENASE"/>
    <property type="match status" value="1"/>
</dbReference>
<evidence type="ECO:0000256" key="1">
    <source>
        <dbReference type="SAM" id="Phobius"/>
    </source>
</evidence>
<organism evidence="3 4">
    <name type="scientific">Mucilaginibacter myungsuensis</name>
    <dbReference type="NCBI Taxonomy" id="649104"/>
    <lineage>
        <taxon>Bacteria</taxon>
        <taxon>Pseudomonadati</taxon>
        <taxon>Bacteroidota</taxon>
        <taxon>Sphingobacteriia</taxon>
        <taxon>Sphingobacteriales</taxon>
        <taxon>Sphingobacteriaceae</taxon>
        <taxon>Mucilaginibacter</taxon>
    </lineage>
</organism>
<keyword evidence="1" id="KW-1133">Transmembrane helix</keyword>
<dbReference type="AlphaFoldDB" id="A0A929L4A2"/>
<dbReference type="Gene3D" id="3.30.365.10">
    <property type="entry name" value="Aldehyde oxidase/xanthine dehydrogenase, molybdopterin binding domain"/>
    <property type="match status" value="4"/>
</dbReference>
<dbReference type="PANTHER" id="PTHR47495">
    <property type="entry name" value="ALDEHYDE DEHYDROGENASE"/>
    <property type="match status" value="1"/>
</dbReference>
<dbReference type="InterPro" id="IPR036856">
    <property type="entry name" value="Ald_Oxase/Xan_DH_a/b_sf"/>
</dbReference>
<reference evidence="3" key="1">
    <citation type="submission" date="2020-10" db="EMBL/GenBank/DDBJ databases">
        <title>Mucilaginibacter mali sp. nov., isolated from rhizosphere soil of apple orchard.</title>
        <authorList>
            <person name="Lee J.-S."/>
            <person name="Kim H.S."/>
            <person name="Kim J.-S."/>
        </authorList>
    </citation>
    <scope>NUCLEOTIDE SEQUENCE</scope>
    <source>
        <strain evidence="3">KCTC 22746</strain>
    </source>
</reference>
<keyword evidence="1" id="KW-0472">Membrane</keyword>
<dbReference type="InterPro" id="IPR037165">
    <property type="entry name" value="AldOxase/xan_DH_Mopterin-bd_sf"/>
</dbReference>
<dbReference type="Gene3D" id="3.90.1170.50">
    <property type="entry name" value="Aldehyde oxidase/xanthine dehydrogenase, a/b hammerhead"/>
    <property type="match status" value="1"/>
</dbReference>
<dbReference type="InterPro" id="IPR012368">
    <property type="entry name" value="OxRdtase_Mopterin-bd_su_IorB"/>
</dbReference>
<feature type="transmembrane region" description="Helical" evidence="1">
    <location>
        <begin position="12"/>
        <end position="31"/>
    </location>
</feature>
<dbReference type="RefSeq" id="WP_194112206.1">
    <property type="nucleotide sequence ID" value="NZ_JADFFL010000005.1"/>
</dbReference>
<dbReference type="SUPFAM" id="SSF54665">
    <property type="entry name" value="CO dehydrogenase molybdoprotein N-domain-like"/>
    <property type="match status" value="1"/>
</dbReference>
<dbReference type="InterPro" id="IPR052516">
    <property type="entry name" value="N-heterocyclic_Hydroxylase"/>
</dbReference>
<accession>A0A929L4A2</accession>
<dbReference type="SMART" id="SM01008">
    <property type="entry name" value="Ald_Xan_dh_C"/>
    <property type="match status" value="1"/>
</dbReference>
<dbReference type="InterPro" id="IPR046867">
    <property type="entry name" value="AldOxase/xan_DH_MoCoBD2"/>
</dbReference>
<proteinExistence type="predicted"/>
<dbReference type="GO" id="GO:0016491">
    <property type="term" value="F:oxidoreductase activity"/>
    <property type="evidence" value="ECO:0007669"/>
    <property type="project" value="InterPro"/>
</dbReference>
<protein>
    <submittedName>
        <fullName evidence="3">Xanthine dehydrogenase family protein molybdopterin-binding subunit</fullName>
    </submittedName>
</protein>
<sequence>MKTEKNTIDRRSFLKSTALAGGGLMIGFSWLTSAKAASANAVVAPVELSGYIKIGADGVITLMAPNPEFGQNVKTSLPMLIAEELDIDWKKIVVEQAPHDRKYGGQFTGGSNGVRSAWRSLRTAGATARQMLIEAAAQIWGVPATEITTGAGVVYHKISGKSAPYGDLAAKAATLPTPTGLTLKGVKDFKVIGTSTKNVDGVKIATGKPLFTIDIKHEGMLIAMITHAPGFGLKLKSLDDMAARKMPGIKDIFTIDTYAEGTRVGGFNATTFNNLVVVVGNSTWEVMNAKKALKTEWEPMPGAVLESTVTQRQKMEEMSKQQVNAARKDGDPEAAFKSAAKVIERTYTAPFLAHNPMEPINFFANVTADKAELAGPLQAPGMIESAISARIGIPADKIDIQLTRMGGGFGRRAYSHYAVEAAVISQKMKAPIKLVYTREDDMTGGVYRPHYTATYRAALDANNNLIGFHVRGGGVPESAVAANRFPAGAVDNYLAESWTIRSNVTVGAFRAPGSNFIGGAEQSFLDEVAEAAGKDPIEFRLELLERARTKPVGQRNDYDAERYAGVLKLVKEKSNWGQSKPGISRGVAAYFCHNSYVAQVVDLVMVKNEPVIQKVYNAVDCGVVVNPIAAANLCEGGCVDAIGNALFGEMTIKDGRPEKSNFDKYRMIRHKEAPKAIEVHFVKSEKDPTGLGEPLFPPMFGALANALYKGTKKRFYQQPFNIKERLAEGKPAV</sequence>